<feature type="region of interest" description="G1" evidence="7">
    <location>
        <begin position="44"/>
        <end position="51"/>
    </location>
</feature>
<organism evidence="9 10">
    <name type="scientific">Gryllus longicercus</name>
    <dbReference type="NCBI Taxonomy" id="2509291"/>
    <lineage>
        <taxon>Eukaryota</taxon>
        <taxon>Metazoa</taxon>
        <taxon>Ecdysozoa</taxon>
        <taxon>Arthropoda</taxon>
        <taxon>Hexapoda</taxon>
        <taxon>Insecta</taxon>
        <taxon>Pterygota</taxon>
        <taxon>Neoptera</taxon>
        <taxon>Polyneoptera</taxon>
        <taxon>Orthoptera</taxon>
        <taxon>Ensifera</taxon>
        <taxon>Gryllidea</taxon>
        <taxon>Grylloidea</taxon>
        <taxon>Gryllidae</taxon>
        <taxon>Gryllinae</taxon>
        <taxon>Gryllus</taxon>
    </lineage>
</organism>
<evidence type="ECO:0000256" key="1">
    <source>
        <dbReference type="ARBA" id="ARBA00007921"/>
    </source>
</evidence>
<reference evidence="9 10" key="1">
    <citation type="submission" date="2024-03" db="EMBL/GenBank/DDBJ databases">
        <title>The genome assembly and annotation of the cricket Gryllus longicercus Weissman &amp; Gray.</title>
        <authorList>
            <person name="Szrajer S."/>
            <person name="Gray D."/>
            <person name="Ylla G."/>
        </authorList>
    </citation>
    <scope>NUCLEOTIDE SEQUENCE [LARGE SCALE GENOMIC DNA]</scope>
    <source>
        <strain evidence="9">DAG 2021-001</strain>
        <tissue evidence="9">Whole body minus gut</tissue>
    </source>
</reference>
<dbReference type="GO" id="GO:0005759">
    <property type="term" value="C:mitochondrial matrix"/>
    <property type="evidence" value="ECO:0007669"/>
    <property type="project" value="TreeGrafter"/>
</dbReference>
<dbReference type="NCBIfam" id="TIGR00231">
    <property type="entry name" value="small_GTP"/>
    <property type="match status" value="1"/>
</dbReference>
<keyword evidence="4" id="KW-0694">RNA-binding</keyword>
<dbReference type="PANTHER" id="PTHR42698">
    <property type="entry name" value="GTPASE ERA"/>
    <property type="match status" value="1"/>
</dbReference>
<feature type="region of interest" description="G5" evidence="7">
    <location>
        <begin position="221"/>
        <end position="223"/>
    </location>
</feature>
<feature type="domain" description="Era-type G" evidence="8">
    <location>
        <begin position="36"/>
        <end position="245"/>
    </location>
</feature>
<sequence>MYSVKFRYVHFQRQLVYSLAFRHVSGNSFYENSNEKILKVAIIGPPNAGKSTLVNALVGRRVCSASKKVHTTRHNIKAITVDGSTQLVFLDTPGIVTGHEMQRHRLERAFISNPEEAMLEADVIGVVHDVSNKWTAKHLDHRTLRLLELHSDKNSILILNKIDALHKKYKLLELINILTNKSVKSSCPVEKPKVTKLSEISVMKMVKDQHGWSEFNEVFMVSSLTGSGLGDVKEYLLQQAKLGPWIYKPGQFTDESPEDLILQTVHSRLLEYLPQEIPYILEPEMEFFKIHPDGRIVSVVLVNCPSPHLEKLVMGPKGKRIKLIAQEAEQDIRNTFHENVYLKLVVTGHPNKNVR</sequence>
<dbReference type="AlphaFoldDB" id="A0AAN9VAZ4"/>
<accession>A0AAN9VAZ4</accession>
<evidence type="ECO:0000256" key="5">
    <source>
        <dbReference type="ARBA" id="ARBA00023134"/>
    </source>
</evidence>
<dbReference type="InterPro" id="IPR005662">
    <property type="entry name" value="GTPase_Era-like"/>
</dbReference>
<comment type="similarity">
    <text evidence="1 7">Belongs to the TRAFAC class TrmE-Era-EngA-EngB-Septin-like GTPase superfamily. Era GTPase family.</text>
</comment>
<evidence type="ECO:0000313" key="9">
    <source>
        <dbReference type="EMBL" id="KAK7794825.1"/>
    </source>
</evidence>
<evidence type="ECO:0000259" key="8">
    <source>
        <dbReference type="PROSITE" id="PS51713"/>
    </source>
</evidence>
<dbReference type="InterPro" id="IPR027417">
    <property type="entry name" value="P-loop_NTPase"/>
</dbReference>
<dbReference type="InterPro" id="IPR015946">
    <property type="entry name" value="KH_dom-like_a/b"/>
</dbReference>
<proteinExistence type="inferred from homology"/>
<dbReference type="InterPro" id="IPR009019">
    <property type="entry name" value="KH_sf_prok-type"/>
</dbReference>
<keyword evidence="10" id="KW-1185">Reference proteome</keyword>
<dbReference type="Gene3D" id="3.40.50.300">
    <property type="entry name" value="P-loop containing nucleotide triphosphate hydrolases"/>
    <property type="match status" value="1"/>
</dbReference>
<dbReference type="SUPFAM" id="SSF54814">
    <property type="entry name" value="Prokaryotic type KH domain (KH-domain type II)"/>
    <property type="match status" value="1"/>
</dbReference>
<dbReference type="PROSITE" id="PS51713">
    <property type="entry name" value="G_ERA"/>
    <property type="match status" value="1"/>
</dbReference>
<dbReference type="GO" id="GO:0005525">
    <property type="term" value="F:GTP binding"/>
    <property type="evidence" value="ECO:0007669"/>
    <property type="project" value="UniProtKB-UniRule"/>
</dbReference>
<dbReference type="PANTHER" id="PTHR42698:SF1">
    <property type="entry name" value="GTPASE ERA, MITOCHONDRIAL"/>
    <property type="match status" value="1"/>
</dbReference>
<dbReference type="InterPro" id="IPR030388">
    <property type="entry name" value="G_ERA_dom"/>
</dbReference>
<dbReference type="GO" id="GO:0000028">
    <property type="term" value="P:ribosomal small subunit assembly"/>
    <property type="evidence" value="ECO:0007669"/>
    <property type="project" value="TreeGrafter"/>
</dbReference>
<dbReference type="PRINTS" id="PR00326">
    <property type="entry name" value="GTP1OBG"/>
</dbReference>
<evidence type="ECO:0000256" key="2">
    <source>
        <dbReference type="ARBA" id="ARBA00019149"/>
    </source>
</evidence>
<evidence type="ECO:0000256" key="6">
    <source>
        <dbReference type="ARBA" id="ARBA00030975"/>
    </source>
</evidence>
<dbReference type="GO" id="GO:0043024">
    <property type="term" value="F:ribosomal small subunit binding"/>
    <property type="evidence" value="ECO:0007669"/>
    <property type="project" value="TreeGrafter"/>
</dbReference>
<dbReference type="GO" id="GO:0019843">
    <property type="term" value="F:rRNA binding"/>
    <property type="evidence" value="ECO:0007669"/>
    <property type="project" value="TreeGrafter"/>
</dbReference>
<comment type="caution">
    <text evidence="9">The sequence shown here is derived from an EMBL/GenBank/DDBJ whole genome shotgun (WGS) entry which is preliminary data.</text>
</comment>
<protein>
    <recommendedName>
        <fullName evidence="2">GTPase Era, mitochondrial</fullName>
    </recommendedName>
    <alternativeName>
        <fullName evidence="6">ERA-like protein 1</fullName>
    </alternativeName>
</protein>
<dbReference type="InterPro" id="IPR006073">
    <property type="entry name" value="GTP-bd"/>
</dbReference>
<feature type="region of interest" description="G4" evidence="7">
    <location>
        <begin position="160"/>
        <end position="163"/>
    </location>
</feature>
<evidence type="ECO:0000256" key="3">
    <source>
        <dbReference type="ARBA" id="ARBA00022741"/>
    </source>
</evidence>
<keyword evidence="5 7" id="KW-0342">GTP-binding</keyword>
<feature type="region of interest" description="G3" evidence="7">
    <location>
        <begin position="91"/>
        <end position="94"/>
    </location>
</feature>
<evidence type="ECO:0000313" key="10">
    <source>
        <dbReference type="Proteomes" id="UP001378592"/>
    </source>
</evidence>
<dbReference type="Proteomes" id="UP001378592">
    <property type="component" value="Unassembled WGS sequence"/>
</dbReference>
<dbReference type="EMBL" id="JAZDUA010000317">
    <property type="protein sequence ID" value="KAK7794825.1"/>
    <property type="molecule type" value="Genomic_DNA"/>
</dbReference>
<keyword evidence="3 7" id="KW-0547">Nucleotide-binding</keyword>
<evidence type="ECO:0000256" key="7">
    <source>
        <dbReference type="PROSITE-ProRule" id="PRU01050"/>
    </source>
</evidence>
<dbReference type="InterPro" id="IPR004044">
    <property type="entry name" value="KH_dom_type_2"/>
</dbReference>
<dbReference type="Gene3D" id="3.30.300.20">
    <property type="match status" value="1"/>
</dbReference>
<dbReference type="Pfam" id="PF07650">
    <property type="entry name" value="KH_2"/>
    <property type="match status" value="1"/>
</dbReference>
<evidence type="ECO:0000256" key="4">
    <source>
        <dbReference type="ARBA" id="ARBA00022884"/>
    </source>
</evidence>
<name>A0AAN9VAZ4_9ORTH</name>
<gene>
    <name evidence="9" type="ORF">R5R35_005972</name>
</gene>
<dbReference type="InterPro" id="IPR005225">
    <property type="entry name" value="Small_GTP-bd"/>
</dbReference>
<dbReference type="CDD" id="cd22534">
    <property type="entry name" value="KH-II_Era"/>
    <property type="match status" value="1"/>
</dbReference>
<dbReference type="Pfam" id="PF01926">
    <property type="entry name" value="MMR_HSR1"/>
    <property type="match status" value="1"/>
</dbReference>
<dbReference type="CDD" id="cd04163">
    <property type="entry name" value="Era"/>
    <property type="match status" value="1"/>
</dbReference>
<feature type="region of interest" description="G2" evidence="7">
    <location>
        <begin position="70"/>
        <end position="74"/>
    </location>
</feature>
<dbReference type="SUPFAM" id="SSF52540">
    <property type="entry name" value="P-loop containing nucleoside triphosphate hydrolases"/>
    <property type="match status" value="1"/>
</dbReference>